<evidence type="ECO:0000256" key="9">
    <source>
        <dbReference type="ARBA" id="ARBA00023117"/>
    </source>
</evidence>
<dbReference type="GO" id="GO:0005634">
    <property type="term" value="C:nucleus"/>
    <property type="evidence" value="ECO:0007669"/>
    <property type="project" value="UniProtKB-SubCell"/>
</dbReference>
<feature type="region of interest" description="Disordered" evidence="15">
    <location>
        <begin position="1"/>
        <end position="57"/>
    </location>
</feature>
<dbReference type="AlphaFoldDB" id="A0A452VM31"/>
<evidence type="ECO:0000259" key="17">
    <source>
        <dbReference type="PROSITE" id="PS50016"/>
    </source>
</evidence>
<evidence type="ECO:0000256" key="11">
    <source>
        <dbReference type="ARBA" id="ARBA00023242"/>
    </source>
</evidence>
<dbReference type="SMART" id="SM00249">
    <property type="entry name" value="PHD"/>
    <property type="match status" value="1"/>
</dbReference>
<dbReference type="Pfam" id="PF12064">
    <property type="entry name" value="DUF3544"/>
    <property type="match status" value="1"/>
</dbReference>
<protein>
    <submittedName>
        <fullName evidence="20">Zinc finger MYND-type containing 8</fullName>
    </submittedName>
</protein>
<dbReference type="SUPFAM" id="SSF63748">
    <property type="entry name" value="Tudor/PWWP/MBT"/>
    <property type="match status" value="1"/>
</dbReference>
<dbReference type="Gene3D" id="3.30.40.10">
    <property type="entry name" value="Zinc/RING finger domain, C3HC4 (zinc finger)"/>
    <property type="match status" value="1"/>
</dbReference>
<feature type="compositionally biased region" description="Basic and acidic residues" evidence="15">
    <location>
        <begin position="606"/>
        <end position="631"/>
    </location>
</feature>
<feature type="coiled-coil region" evidence="14">
    <location>
        <begin position="953"/>
        <end position="1002"/>
    </location>
</feature>
<dbReference type="InterPro" id="IPR056987">
    <property type="entry name" value="ZMYND8_CC"/>
</dbReference>
<dbReference type="FunFam" id="2.30.30.140:FF:000003">
    <property type="entry name" value="Protein kinase C-binding protein 1 isoform C"/>
    <property type="match status" value="1"/>
</dbReference>
<evidence type="ECO:0000256" key="3">
    <source>
        <dbReference type="ARBA" id="ARBA00022454"/>
    </source>
</evidence>
<comment type="subcellular location">
    <subcellularLocation>
        <location evidence="2">Chromosome</location>
    </subcellularLocation>
    <subcellularLocation>
        <location evidence="1">Nucleus</location>
    </subcellularLocation>
</comment>
<evidence type="ECO:0000313" key="20">
    <source>
        <dbReference type="Ensembl" id="ENSUMAP00000034885"/>
    </source>
</evidence>
<evidence type="ECO:0000256" key="12">
    <source>
        <dbReference type="PROSITE-ProRule" id="PRU00035"/>
    </source>
</evidence>
<dbReference type="GO" id="GO:0003714">
    <property type="term" value="F:transcription corepressor activity"/>
    <property type="evidence" value="ECO:0007669"/>
    <property type="project" value="TreeGrafter"/>
</dbReference>
<dbReference type="InterPro" id="IPR019787">
    <property type="entry name" value="Znf_PHD-finger"/>
</dbReference>
<evidence type="ECO:0000256" key="7">
    <source>
        <dbReference type="ARBA" id="ARBA00022853"/>
    </source>
</evidence>
<evidence type="ECO:0000256" key="4">
    <source>
        <dbReference type="ARBA" id="ARBA00022723"/>
    </source>
</evidence>
<gene>
    <name evidence="20" type="primary">ZMYND8</name>
</gene>
<keyword evidence="10" id="KW-0804">Transcription</keyword>
<keyword evidence="7" id="KW-0156">Chromatin regulator</keyword>
<keyword evidence="5 13" id="KW-0863">Zinc-finger</keyword>
<dbReference type="CDD" id="cd05508">
    <property type="entry name" value="Bromo_RACK7"/>
    <property type="match status" value="1"/>
</dbReference>
<feature type="compositionally biased region" description="Low complexity" evidence="15">
    <location>
        <begin position="819"/>
        <end position="835"/>
    </location>
</feature>
<dbReference type="FunFam" id="6.10.140.2220:FF:000002">
    <property type="entry name" value="Protein kinase C-binding protein 1 isoform C"/>
    <property type="match status" value="1"/>
</dbReference>
<dbReference type="FunFam" id="1.20.920.10:FF:000005">
    <property type="entry name" value="protein kinase C-binding protein 1 isoform X2"/>
    <property type="match status" value="1"/>
</dbReference>
<dbReference type="InterPro" id="IPR044075">
    <property type="entry name" value="PRKCBP1_PHD"/>
</dbReference>
<evidence type="ECO:0000256" key="10">
    <source>
        <dbReference type="ARBA" id="ARBA00023163"/>
    </source>
</evidence>
<keyword evidence="4" id="KW-0479">Metal-binding</keyword>
<dbReference type="InterPro" id="IPR011011">
    <property type="entry name" value="Znf_FYVE_PHD"/>
</dbReference>
<dbReference type="GO" id="GO:0140006">
    <property type="term" value="F:histone H3 reader activity"/>
    <property type="evidence" value="ECO:0007669"/>
    <property type="project" value="UniProtKB-ARBA"/>
</dbReference>
<evidence type="ECO:0000259" key="18">
    <source>
        <dbReference type="PROSITE" id="PS50812"/>
    </source>
</evidence>
<feature type="compositionally biased region" description="Basic and acidic residues" evidence="15">
    <location>
        <begin position="585"/>
        <end position="597"/>
    </location>
</feature>
<dbReference type="GO" id="GO:0005737">
    <property type="term" value="C:cytoplasm"/>
    <property type="evidence" value="ECO:0007669"/>
    <property type="project" value="TreeGrafter"/>
</dbReference>
<dbReference type="InterPro" id="IPR001965">
    <property type="entry name" value="Znf_PHD"/>
</dbReference>
<dbReference type="InterPro" id="IPR001487">
    <property type="entry name" value="Bromodomain"/>
</dbReference>
<dbReference type="InterPro" id="IPR057053">
    <property type="entry name" value="MYND_ZMYND11_ZMYD8"/>
</dbReference>
<evidence type="ECO:0000256" key="8">
    <source>
        <dbReference type="ARBA" id="ARBA00023015"/>
    </source>
</evidence>
<accession>A0A452VM31</accession>
<evidence type="ECO:0000259" key="16">
    <source>
        <dbReference type="PROSITE" id="PS50014"/>
    </source>
</evidence>
<feature type="compositionally biased region" description="Basic and acidic residues" evidence="15">
    <location>
        <begin position="656"/>
        <end position="696"/>
    </location>
</feature>
<dbReference type="PANTHER" id="PTHR46453">
    <property type="entry name" value="PROTEIN KINASE C-BINDING PROTEIN 1"/>
    <property type="match status" value="1"/>
</dbReference>
<dbReference type="Gene3D" id="6.10.140.2220">
    <property type="match status" value="1"/>
</dbReference>
<dbReference type="InterPro" id="IPR002893">
    <property type="entry name" value="Znf_MYND"/>
</dbReference>
<dbReference type="GO" id="GO:0005694">
    <property type="term" value="C:chromosome"/>
    <property type="evidence" value="ECO:0007669"/>
    <property type="project" value="UniProtKB-SubCell"/>
</dbReference>
<evidence type="ECO:0000256" key="13">
    <source>
        <dbReference type="PROSITE-ProRule" id="PRU00134"/>
    </source>
</evidence>
<feature type="domain" description="Bromo" evidence="16">
    <location>
        <begin position="165"/>
        <end position="235"/>
    </location>
</feature>
<feature type="region of interest" description="Disordered" evidence="15">
    <location>
        <begin position="583"/>
        <end position="795"/>
    </location>
</feature>
<keyword evidence="8" id="KW-0805">Transcription regulation</keyword>
<dbReference type="PROSITE" id="PS50865">
    <property type="entry name" value="ZF_MYND_2"/>
    <property type="match status" value="1"/>
</dbReference>
<keyword evidence="14" id="KW-0175">Coiled coil</keyword>
<dbReference type="SUPFAM" id="SSF57903">
    <property type="entry name" value="FYVE/PHD zinc finger"/>
    <property type="match status" value="1"/>
</dbReference>
<dbReference type="Gene3D" id="2.30.30.140">
    <property type="match status" value="1"/>
</dbReference>
<keyword evidence="9 12" id="KW-0103">Bromodomain</keyword>
<dbReference type="SUPFAM" id="SSF47370">
    <property type="entry name" value="Bromodomain"/>
    <property type="match status" value="1"/>
</dbReference>
<dbReference type="PROSITE" id="PS50016">
    <property type="entry name" value="ZF_PHD_2"/>
    <property type="match status" value="1"/>
</dbReference>
<dbReference type="PROSITE" id="PS01360">
    <property type="entry name" value="ZF_MYND_1"/>
    <property type="match status" value="1"/>
</dbReference>
<feature type="compositionally biased region" description="Polar residues" evidence="15">
    <location>
        <begin position="1"/>
        <end position="15"/>
    </location>
</feature>
<dbReference type="PANTHER" id="PTHR46453:SF3">
    <property type="entry name" value="MYND-TYPE ZINC FINGER-CONTAINING CHROMATIN READER ZMYND8"/>
    <property type="match status" value="1"/>
</dbReference>
<name>A0A452VM31_URSMA</name>
<dbReference type="CDD" id="cd20160">
    <property type="entry name" value="PWWP_PRKCBP1"/>
    <property type="match status" value="1"/>
</dbReference>
<evidence type="ECO:0000256" key="2">
    <source>
        <dbReference type="ARBA" id="ARBA00004286"/>
    </source>
</evidence>
<feature type="compositionally biased region" description="Polar residues" evidence="15">
    <location>
        <begin position="851"/>
        <end position="862"/>
    </location>
</feature>
<dbReference type="SMART" id="SM00297">
    <property type="entry name" value="BROMO"/>
    <property type="match status" value="1"/>
</dbReference>
<keyword evidence="3" id="KW-0158">Chromosome</keyword>
<dbReference type="Pfam" id="PF23460">
    <property type="entry name" value="ZMYND8_CC"/>
    <property type="match status" value="1"/>
</dbReference>
<dbReference type="CDD" id="cd15538">
    <property type="entry name" value="PHD_PRKCBP1"/>
    <property type="match status" value="1"/>
</dbReference>
<dbReference type="InterPro" id="IPR037967">
    <property type="entry name" value="ZMYND8_Bromo_dom"/>
</dbReference>
<dbReference type="GeneTree" id="ENSGT00940000154897"/>
<reference evidence="20" key="1">
    <citation type="submission" date="2019-03" db="UniProtKB">
        <authorList>
            <consortium name="Ensembl"/>
        </authorList>
    </citation>
    <scope>IDENTIFICATION</scope>
</reference>
<dbReference type="PROSITE" id="PS50812">
    <property type="entry name" value="PWWP"/>
    <property type="match status" value="1"/>
</dbReference>
<dbReference type="PROSITE" id="PS50014">
    <property type="entry name" value="BROMODOMAIN_2"/>
    <property type="match status" value="1"/>
</dbReference>
<dbReference type="Pfam" id="PF00855">
    <property type="entry name" value="PWWP"/>
    <property type="match status" value="1"/>
</dbReference>
<evidence type="ECO:0000256" key="15">
    <source>
        <dbReference type="SAM" id="MobiDB-lite"/>
    </source>
</evidence>
<dbReference type="InterPro" id="IPR021931">
    <property type="entry name" value="ZMYND8"/>
</dbReference>
<feature type="compositionally biased region" description="Polar residues" evidence="15">
    <location>
        <begin position="472"/>
        <end position="499"/>
    </location>
</feature>
<feature type="region of interest" description="Disordered" evidence="15">
    <location>
        <begin position="412"/>
        <end position="507"/>
    </location>
</feature>
<dbReference type="InterPro" id="IPR000313">
    <property type="entry name" value="PWWP_dom"/>
</dbReference>
<dbReference type="GO" id="GO:0008270">
    <property type="term" value="F:zinc ion binding"/>
    <property type="evidence" value="ECO:0007669"/>
    <property type="project" value="UniProtKB-KW"/>
</dbReference>
<feature type="compositionally biased region" description="Polar residues" evidence="15">
    <location>
        <begin position="433"/>
        <end position="442"/>
    </location>
</feature>
<dbReference type="Pfam" id="PF00439">
    <property type="entry name" value="Bromodomain"/>
    <property type="match status" value="1"/>
</dbReference>
<feature type="compositionally biased region" description="Low complexity" evidence="15">
    <location>
        <begin position="863"/>
        <end position="878"/>
    </location>
</feature>
<dbReference type="SUPFAM" id="SSF144232">
    <property type="entry name" value="HIT/MYND zinc finger-like"/>
    <property type="match status" value="1"/>
</dbReference>
<feature type="domain" description="PHD-type" evidence="17">
    <location>
        <begin position="88"/>
        <end position="133"/>
    </location>
</feature>
<evidence type="ECO:0000256" key="14">
    <source>
        <dbReference type="SAM" id="Coils"/>
    </source>
</evidence>
<dbReference type="InterPro" id="IPR019786">
    <property type="entry name" value="Zinc_finger_PHD-type_CS"/>
</dbReference>
<feature type="domain" description="PWWP" evidence="18">
    <location>
        <begin position="277"/>
        <end position="327"/>
    </location>
</feature>
<proteinExistence type="predicted"/>
<feature type="compositionally biased region" description="Polar residues" evidence="15">
    <location>
        <begin position="748"/>
        <end position="777"/>
    </location>
</feature>
<feature type="compositionally biased region" description="Basic and acidic residues" evidence="15">
    <location>
        <begin position="718"/>
        <end position="727"/>
    </location>
</feature>
<evidence type="ECO:0000256" key="5">
    <source>
        <dbReference type="ARBA" id="ARBA00022771"/>
    </source>
</evidence>
<organism evidence="20">
    <name type="scientific">Ursus maritimus</name>
    <name type="common">Polar bear</name>
    <name type="synonym">Thalarctos maritimus</name>
    <dbReference type="NCBI Taxonomy" id="29073"/>
    <lineage>
        <taxon>Eukaryota</taxon>
        <taxon>Metazoa</taxon>
        <taxon>Chordata</taxon>
        <taxon>Craniata</taxon>
        <taxon>Vertebrata</taxon>
        <taxon>Euteleostomi</taxon>
        <taxon>Mammalia</taxon>
        <taxon>Eutheria</taxon>
        <taxon>Laurasiatheria</taxon>
        <taxon>Carnivora</taxon>
        <taxon>Caniformia</taxon>
        <taxon>Ursidae</taxon>
        <taxon>Ursus</taxon>
    </lineage>
</organism>
<feature type="region of interest" description="Disordered" evidence="15">
    <location>
        <begin position="809"/>
        <end position="878"/>
    </location>
</feature>
<dbReference type="PROSITE" id="PS01359">
    <property type="entry name" value="ZF_PHD_1"/>
    <property type="match status" value="1"/>
</dbReference>
<keyword evidence="11" id="KW-0539">Nucleus</keyword>
<dbReference type="InterPro" id="IPR036427">
    <property type="entry name" value="Bromodomain-like_sf"/>
</dbReference>
<feature type="domain" description="MYND-type" evidence="19">
    <location>
        <begin position="1006"/>
        <end position="1040"/>
    </location>
</feature>
<sequence length="1120" mass="124803">MWSCVSLSDPGSTERTAQKRKFPSPPHSSNGHSPQDSSTSPIKKKKKPGLLNNNNKEQSELRHGPFYYMKQPLTTDPVDVVPQDGRNDFYCWVCHREGQVLCCELCPRVYHAKCLRLTSEPEGDWFCPECEKITVAECIETQSKAMTMLTIEQLSYLLKFAIQKMKQPGTDAFQKPVPLEQHPDYAEYIFHPMDLCTLEKNAKKKMYGCTEAFLADAKWILHNCIIYNGGNHKLTQIAKVVIKICEHEMNEIEVCPECYLAACQKRDNWFCEPCSNPHPLVWAKLKGFPFWPAKALRDKDGQVDARFFGQHDRAWVPINNCYLMSKEIPFSVKKTKSIFNSAMQEMEVYVENIRRKFGVFNYSPFRTPYTPNSQYQMLLDPSNPSAGAAKIDKQEKVKLNFDMTASPKILMSKPMLSGGAGRRISLSDMPRSPMSTNSSVHTGSDVEQDAEKKATSSHFSASEESMDFLDKSTASPASAKTGQAGSLSGSPKTFSPQASTPVTTKTDKTCTTGSILNLNLDRSKAEMDLKELSESVQQQTAPVPLISPKRQIRSRFQLNLDKTIESCKAQLGINEISEDVYTAVEHSDSEDSEKSDSSDSEYISDDEQKSKNEPEDAEDKEGSRMDKEPSAVKKKPKLANPVETKEELKSTSPASEKADPGSVKEKASPQPEKDFAEKAKASPHPTKDKLKGKDETDSPTVHLGLDSDSESELVIDLGEDHSGREGRTSAVITDPPFTDERDGATPSGLLSASGCNLPSRHSSPPTLTDQNAKTDSGSPVKKQRPLLPKETAPAVQRVVWNSSSKFQTSSQKWHMQKIQRQQQSQQQSQQPQSSQGTRYQTRQAVKAVQQKEITQSPSTSTITLVTSTQSSPLVTSSGSTSTLASSVSADLPIATASADVAADIAKYTSKMMDAIKGTMTEIYNDLSKNTTGSTIAEIRRLRIEIEKLQWLHQQELSEMKHNLELTMAEMRQSLEQERDRLIAEVKKQLELEKQQAVDETKKKQWCANCKKEAIFYCCWNTSYCDYPCQQAHWPEHMKSCTQSGMAVRAASWSRPQWGGRSAPPQAHRADWCGKVGVPCPCQSRADTLLTREARLCCTSGLFSVTWLSVVSCEVSWFSTG</sequence>
<dbReference type="Pfam" id="PF24324">
    <property type="entry name" value="MYND_ZMYND11_ZMYD8"/>
    <property type="match status" value="1"/>
</dbReference>
<dbReference type="Ensembl" id="ENSUMAT00000041256.1">
    <property type="protein sequence ID" value="ENSUMAP00000034885.1"/>
    <property type="gene ID" value="ENSUMAG00000024647.1"/>
</dbReference>
<evidence type="ECO:0000259" key="19">
    <source>
        <dbReference type="PROSITE" id="PS50865"/>
    </source>
</evidence>
<keyword evidence="6" id="KW-0862">Zinc</keyword>
<dbReference type="SMART" id="SM00293">
    <property type="entry name" value="PWWP"/>
    <property type="match status" value="1"/>
</dbReference>
<dbReference type="InterPro" id="IPR013083">
    <property type="entry name" value="Znf_RING/FYVE/PHD"/>
</dbReference>
<dbReference type="Gene3D" id="1.20.920.10">
    <property type="entry name" value="Bromodomain-like"/>
    <property type="match status" value="1"/>
</dbReference>
<evidence type="ECO:0000256" key="6">
    <source>
        <dbReference type="ARBA" id="ARBA00022833"/>
    </source>
</evidence>
<evidence type="ECO:0000256" key="1">
    <source>
        <dbReference type="ARBA" id="ARBA00004123"/>
    </source>
</evidence>
<dbReference type="Pfam" id="PF00628">
    <property type="entry name" value="PHD"/>
    <property type="match status" value="1"/>
</dbReference>